<gene>
    <name evidence="14" type="primary">lpdA</name>
    <name evidence="14" type="ORF">ACFSCX_11685</name>
</gene>
<dbReference type="InterPro" id="IPR004099">
    <property type="entry name" value="Pyr_nucl-diS_OxRdtase_dimer"/>
</dbReference>
<evidence type="ECO:0000256" key="7">
    <source>
        <dbReference type="ARBA" id="ARBA00023027"/>
    </source>
</evidence>
<evidence type="ECO:0000256" key="11">
    <source>
        <dbReference type="RuleBase" id="RU003692"/>
    </source>
</evidence>
<protein>
    <recommendedName>
        <fullName evidence="3 11">Dihydrolipoyl dehydrogenase</fullName>
        <ecNumber evidence="2 11">1.8.1.4</ecNumber>
    </recommendedName>
</protein>
<feature type="domain" description="Pyridine nucleotide-disulphide oxidoreductase dimerisation" evidence="12">
    <location>
        <begin position="344"/>
        <end position="452"/>
    </location>
</feature>
<comment type="caution">
    <text evidence="14">The sequence shown here is derived from an EMBL/GenBank/DDBJ whole genome shotgun (WGS) entry which is preliminary data.</text>
</comment>
<dbReference type="InterPro" id="IPR001100">
    <property type="entry name" value="Pyr_nuc-diS_OxRdtase"/>
</dbReference>
<dbReference type="PANTHER" id="PTHR22912:SF151">
    <property type="entry name" value="DIHYDROLIPOYL DEHYDROGENASE, MITOCHONDRIAL"/>
    <property type="match status" value="1"/>
</dbReference>
<comment type="cofactor">
    <cofactor evidence="11">
        <name>FAD</name>
        <dbReference type="ChEBI" id="CHEBI:57692"/>
    </cofactor>
    <text evidence="11">Binds 1 FAD per subunit.</text>
</comment>
<evidence type="ECO:0000256" key="9">
    <source>
        <dbReference type="ARBA" id="ARBA00023284"/>
    </source>
</evidence>
<dbReference type="PROSITE" id="PS00076">
    <property type="entry name" value="PYRIDINE_REDOX_1"/>
    <property type="match status" value="1"/>
</dbReference>
<keyword evidence="4 11" id="KW-0285">Flavoprotein</keyword>
<accession>A0ABW4LR97</accession>
<dbReference type="GO" id="GO:0004148">
    <property type="term" value="F:dihydrolipoyl dehydrogenase (NADH) activity"/>
    <property type="evidence" value="ECO:0007669"/>
    <property type="project" value="UniProtKB-EC"/>
</dbReference>
<evidence type="ECO:0000256" key="2">
    <source>
        <dbReference type="ARBA" id="ARBA00012608"/>
    </source>
</evidence>
<dbReference type="InterPro" id="IPR006258">
    <property type="entry name" value="Lipoamide_DH"/>
</dbReference>
<sequence length="474" mass="51935">MVVGELAQERDVIIIGGGPGGYHAAIRAAQLGLQVTLVESNKLGGVCLNEGCIPSKVVATSAQKYKEASKYSAFGIEFTDISMNLTKLQAYKQQVIDQLRQGVEALCKANKVEVIKGNGYFLSEEKIGVECGHQFDVFKFRNAIIATGASFSQKIDKSPNIFSERTIYSLEEVPEHLVVFGSDYISIEVAFAYHSLGAKVSLCIEGDDFSFDSSINRELIRVCKKNKIKVYKNSKFIESEQNEQLVKITLQSGEERISLESTHCYRSSDVRANIDMLGLDRMNIRLSANREILVDKQCRTSIPNIFAVGDVTDGVKLAVRAIKQGKVAAEVIAGKSSEYDEVFIPDVIHAAPQIACVGLTEEEANLQYPKIKVSQFPLASNGYAGVVNQKEGFVKVIAEEESGLILGVHMMGQGAIELLSSGIIGLEMVAREEDFKLAYFPHPSMNESLLEAIEGLRGEAVHVPPSKQIEKQTV</sequence>
<dbReference type="InterPro" id="IPR036188">
    <property type="entry name" value="FAD/NAD-bd_sf"/>
</dbReference>
<dbReference type="PRINTS" id="PR00411">
    <property type="entry name" value="PNDRDTASEI"/>
</dbReference>
<keyword evidence="15" id="KW-1185">Reference proteome</keyword>
<dbReference type="InterPro" id="IPR023753">
    <property type="entry name" value="FAD/NAD-binding_dom"/>
</dbReference>
<dbReference type="InterPro" id="IPR012999">
    <property type="entry name" value="Pyr_OxRdtase_I_AS"/>
</dbReference>
<evidence type="ECO:0000256" key="1">
    <source>
        <dbReference type="ARBA" id="ARBA00007532"/>
    </source>
</evidence>
<evidence type="ECO:0000256" key="8">
    <source>
        <dbReference type="ARBA" id="ARBA00023157"/>
    </source>
</evidence>
<dbReference type="Gene3D" id="3.50.50.60">
    <property type="entry name" value="FAD/NAD(P)-binding domain"/>
    <property type="match status" value="2"/>
</dbReference>
<keyword evidence="6 11" id="KW-0560">Oxidoreductase</keyword>
<dbReference type="Gene3D" id="3.30.390.30">
    <property type="match status" value="1"/>
</dbReference>
<dbReference type="PIRSF" id="PIRSF000350">
    <property type="entry name" value="Mercury_reductase_MerA"/>
    <property type="match status" value="1"/>
</dbReference>
<evidence type="ECO:0000259" key="12">
    <source>
        <dbReference type="Pfam" id="PF02852"/>
    </source>
</evidence>
<dbReference type="PRINTS" id="PR00368">
    <property type="entry name" value="FADPNR"/>
</dbReference>
<dbReference type="PANTHER" id="PTHR22912">
    <property type="entry name" value="DISULFIDE OXIDOREDUCTASE"/>
    <property type="match status" value="1"/>
</dbReference>
<evidence type="ECO:0000256" key="3">
    <source>
        <dbReference type="ARBA" id="ARBA00016961"/>
    </source>
</evidence>
<evidence type="ECO:0000313" key="14">
    <source>
        <dbReference type="EMBL" id="MFD1737213.1"/>
    </source>
</evidence>
<dbReference type="EMBL" id="JBHUEM010000020">
    <property type="protein sequence ID" value="MFD1737213.1"/>
    <property type="molecule type" value="Genomic_DNA"/>
</dbReference>
<keyword evidence="7 11" id="KW-0520">NAD</keyword>
<organism evidence="14 15">
    <name type="scientific">Bacillus salitolerans</name>
    <dbReference type="NCBI Taxonomy" id="1437434"/>
    <lineage>
        <taxon>Bacteria</taxon>
        <taxon>Bacillati</taxon>
        <taxon>Bacillota</taxon>
        <taxon>Bacilli</taxon>
        <taxon>Bacillales</taxon>
        <taxon>Bacillaceae</taxon>
        <taxon>Bacillus</taxon>
    </lineage>
</organism>
<dbReference type="Pfam" id="PF02852">
    <property type="entry name" value="Pyr_redox_dim"/>
    <property type="match status" value="1"/>
</dbReference>
<comment type="catalytic activity">
    <reaction evidence="10 11">
        <text>N(6)-[(R)-dihydrolipoyl]-L-lysyl-[protein] + NAD(+) = N(6)-[(R)-lipoyl]-L-lysyl-[protein] + NADH + H(+)</text>
        <dbReference type="Rhea" id="RHEA:15045"/>
        <dbReference type="Rhea" id="RHEA-COMP:10474"/>
        <dbReference type="Rhea" id="RHEA-COMP:10475"/>
        <dbReference type="ChEBI" id="CHEBI:15378"/>
        <dbReference type="ChEBI" id="CHEBI:57540"/>
        <dbReference type="ChEBI" id="CHEBI:57945"/>
        <dbReference type="ChEBI" id="CHEBI:83099"/>
        <dbReference type="ChEBI" id="CHEBI:83100"/>
        <dbReference type="EC" id="1.8.1.4"/>
    </reaction>
</comment>
<comment type="similarity">
    <text evidence="1 11">Belongs to the class-I pyridine nucleotide-disulfide oxidoreductase family.</text>
</comment>
<comment type="miscellaneous">
    <text evidence="11">The active site is a redox-active disulfide bond.</text>
</comment>
<keyword evidence="5 11" id="KW-0274">FAD</keyword>
<dbReference type="NCBIfam" id="TIGR01350">
    <property type="entry name" value="lipoamide_DH"/>
    <property type="match status" value="1"/>
</dbReference>
<dbReference type="Pfam" id="PF07992">
    <property type="entry name" value="Pyr_redox_2"/>
    <property type="match status" value="1"/>
</dbReference>
<dbReference type="InterPro" id="IPR050151">
    <property type="entry name" value="Class-I_Pyr_Nuc-Dis_Oxidored"/>
</dbReference>
<keyword evidence="8" id="KW-1015">Disulfide bond</keyword>
<evidence type="ECO:0000256" key="5">
    <source>
        <dbReference type="ARBA" id="ARBA00022827"/>
    </source>
</evidence>
<evidence type="ECO:0000256" key="4">
    <source>
        <dbReference type="ARBA" id="ARBA00022630"/>
    </source>
</evidence>
<evidence type="ECO:0000313" key="15">
    <source>
        <dbReference type="Proteomes" id="UP001597214"/>
    </source>
</evidence>
<dbReference type="EC" id="1.8.1.4" evidence="2 11"/>
<dbReference type="InterPro" id="IPR016156">
    <property type="entry name" value="FAD/NAD-linked_Rdtase_dimer_sf"/>
</dbReference>
<dbReference type="SUPFAM" id="SSF51905">
    <property type="entry name" value="FAD/NAD(P)-binding domain"/>
    <property type="match status" value="1"/>
</dbReference>
<dbReference type="SUPFAM" id="SSF55424">
    <property type="entry name" value="FAD/NAD-linked reductases, dimerisation (C-terminal) domain"/>
    <property type="match status" value="1"/>
</dbReference>
<proteinExistence type="inferred from homology"/>
<keyword evidence="9 11" id="KW-0676">Redox-active center</keyword>
<evidence type="ECO:0000256" key="6">
    <source>
        <dbReference type="ARBA" id="ARBA00023002"/>
    </source>
</evidence>
<evidence type="ECO:0000259" key="13">
    <source>
        <dbReference type="Pfam" id="PF07992"/>
    </source>
</evidence>
<dbReference type="Proteomes" id="UP001597214">
    <property type="component" value="Unassembled WGS sequence"/>
</dbReference>
<evidence type="ECO:0000256" key="10">
    <source>
        <dbReference type="ARBA" id="ARBA00049187"/>
    </source>
</evidence>
<feature type="domain" description="FAD/NAD(P)-binding" evidence="13">
    <location>
        <begin position="11"/>
        <end position="325"/>
    </location>
</feature>
<name>A0ABW4LR97_9BACI</name>
<reference evidence="15" key="1">
    <citation type="journal article" date="2019" name="Int. J. Syst. Evol. Microbiol.">
        <title>The Global Catalogue of Microorganisms (GCM) 10K type strain sequencing project: providing services to taxonomists for standard genome sequencing and annotation.</title>
        <authorList>
            <consortium name="The Broad Institute Genomics Platform"/>
            <consortium name="The Broad Institute Genome Sequencing Center for Infectious Disease"/>
            <person name="Wu L."/>
            <person name="Ma J."/>
        </authorList>
    </citation>
    <scope>NUCLEOTIDE SEQUENCE [LARGE SCALE GENOMIC DNA]</scope>
    <source>
        <strain evidence="15">CCUG 49339</strain>
    </source>
</reference>
<dbReference type="RefSeq" id="WP_377928418.1">
    <property type="nucleotide sequence ID" value="NZ_JBHUEM010000020.1"/>
</dbReference>